<accession>A0ABT6NAB9</accession>
<dbReference type="InterPro" id="IPR007899">
    <property type="entry name" value="CHAD_dom"/>
</dbReference>
<dbReference type="Gene3D" id="1.10.3210.50">
    <property type="match status" value="1"/>
</dbReference>
<comment type="caution">
    <text evidence="2">The sequence shown here is derived from an EMBL/GenBank/DDBJ whole genome shotgun (WGS) entry which is preliminary data.</text>
</comment>
<dbReference type="EMBL" id="JARYZI010000002">
    <property type="protein sequence ID" value="MDH8677354.1"/>
    <property type="molecule type" value="Genomic_DNA"/>
</dbReference>
<protein>
    <submittedName>
        <fullName evidence="2">CHAD domain-containing protein</fullName>
    </submittedName>
</protein>
<reference evidence="2 3" key="1">
    <citation type="submission" date="2023-04" db="EMBL/GenBank/DDBJ databases">
        <title>Fusibacter bizertensis strain WBS, isolated from littoral bottom sediments of the Arctic seas - biochemical and genomic analysis.</title>
        <authorList>
            <person name="Brioukhanov A.L."/>
        </authorList>
    </citation>
    <scope>NUCLEOTIDE SEQUENCE [LARGE SCALE GENOMIC DNA]</scope>
    <source>
        <strain evidence="2 3">WBS</strain>
    </source>
</reference>
<gene>
    <name evidence="2" type="ORF">QE109_04295</name>
</gene>
<dbReference type="InterPro" id="IPR038186">
    <property type="entry name" value="CHAD_dom_sf"/>
</dbReference>
<proteinExistence type="predicted"/>
<dbReference type="Pfam" id="PF05235">
    <property type="entry name" value="CHAD"/>
    <property type="match status" value="1"/>
</dbReference>
<dbReference type="Gene3D" id="1.40.20.10">
    <property type="entry name" value="CHAD domain"/>
    <property type="match status" value="1"/>
</dbReference>
<dbReference type="SUPFAM" id="SSF109604">
    <property type="entry name" value="HD-domain/PDEase-like"/>
    <property type="match status" value="1"/>
</dbReference>
<evidence type="ECO:0000313" key="3">
    <source>
        <dbReference type="Proteomes" id="UP001158045"/>
    </source>
</evidence>
<name>A0ABT6NAB9_9FIRM</name>
<keyword evidence="3" id="KW-1185">Reference proteome</keyword>
<organism evidence="2 3">
    <name type="scientific">Fusibacter bizertensis</name>
    <dbReference type="NCBI Taxonomy" id="1488331"/>
    <lineage>
        <taxon>Bacteria</taxon>
        <taxon>Bacillati</taxon>
        <taxon>Bacillota</taxon>
        <taxon>Clostridia</taxon>
        <taxon>Eubacteriales</taxon>
        <taxon>Eubacteriales Family XII. Incertae Sedis</taxon>
        <taxon>Fusibacter</taxon>
    </lineage>
</organism>
<dbReference type="Proteomes" id="UP001158045">
    <property type="component" value="Unassembled WGS sequence"/>
</dbReference>
<feature type="domain" description="CHAD" evidence="1">
    <location>
        <begin position="186"/>
        <end position="372"/>
    </location>
</feature>
<evidence type="ECO:0000313" key="2">
    <source>
        <dbReference type="EMBL" id="MDH8677354.1"/>
    </source>
</evidence>
<sequence length="411" mass="48409">MNKSMLYLEGLFEGFAANAEDAVFEWQHFKDVSYYAQLLAHSRQLDVEIASLIAYGHDAGRTHGGIHGKLHAKESAKVLKQLLVDKGYANLYQKKEMKIVLRAIKNHSKKDQIDDVYSELIKDADTLAHIDEQLEVDVNGYEFTRYLALKSHIQLDQVASIHDWVRIFFKLNGHLNVLWNEGFSTESQDEWVHQVRTTTRKLRSIITIFSKTEYYFDEPSFKSILKEYETKLKQILKHLEAARRLAVFINMEAYDVQKKKLDTLYQIELEHIKKLLKDDTIELDRTLKLSFNCIDTEQWIKSCNGIINQQIVRYIKRVSKLELENDEKIHFVRVKGKQLKYLFELGLISNANKHLYDMIKEFHDISGELHDIKDAMNYKHSAHYFDTKTLEKKQKNDLIRLKKTIFYFKLV</sequence>
<dbReference type="RefSeq" id="WP_281093165.1">
    <property type="nucleotide sequence ID" value="NZ_JARYZI010000002.1"/>
</dbReference>
<evidence type="ECO:0000259" key="1">
    <source>
        <dbReference type="Pfam" id="PF05235"/>
    </source>
</evidence>